<dbReference type="Pfam" id="PF00126">
    <property type="entry name" value="HTH_1"/>
    <property type="match status" value="1"/>
</dbReference>
<dbReference type="Gene3D" id="3.40.190.290">
    <property type="match status" value="1"/>
</dbReference>
<protein>
    <submittedName>
        <fullName evidence="6">LysR family transcriptional regulator</fullName>
    </submittedName>
</protein>
<keyword evidence="2" id="KW-0805">Transcription regulation</keyword>
<gene>
    <name evidence="6" type="ORF">C6571_15365</name>
</gene>
<dbReference type="FunFam" id="1.10.10.10:FF:000001">
    <property type="entry name" value="LysR family transcriptional regulator"/>
    <property type="match status" value="1"/>
</dbReference>
<dbReference type="InterPro" id="IPR058163">
    <property type="entry name" value="LysR-type_TF_proteobact-type"/>
</dbReference>
<dbReference type="GO" id="GO:0006351">
    <property type="term" value="P:DNA-templated transcription"/>
    <property type="evidence" value="ECO:0007669"/>
    <property type="project" value="TreeGrafter"/>
</dbReference>
<evidence type="ECO:0000313" key="7">
    <source>
        <dbReference type="Proteomes" id="UP000239326"/>
    </source>
</evidence>
<dbReference type="InterPro" id="IPR036388">
    <property type="entry name" value="WH-like_DNA-bd_sf"/>
</dbReference>
<sequence>MDSLLSLQLFARIVETGSFSKAAGERGLAQSTATKAVARIEERLGARLLHRSTRGVTPTEIGALFYEKCKAIVRDVEEAENLATLLQGAPGGQLRVSTSVAFGRRVLVPLALAYMRQHPGLRVDLSFEDRYVNLVEQGVDLALRMGRLADSSLGARYLGTNPWVMVASPNYLRRHAAPRTPADLALHDCLVYSSVQGDDRWNLTGPEGDKASVPVGGPLRSNNLSAVLAAVRADMGLAILPCYVARESLADGSAVAVLTDWSLPAQEVHAVFPSPKLVPSKVTHFIAFLQQSLAGDWWRMAPEHRSIS</sequence>
<evidence type="ECO:0000313" key="6">
    <source>
        <dbReference type="EMBL" id="AVO42485.1"/>
    </source>
</evidence>
<dbReference type="GO" id="GO:0003700">
    <property type="term" value="F:DNA-binding transcription factor activity"/>
    <property type="evidence" value="ECO:0007669"/>
    <property type="project" value="InterPro"/>
</dbReference>
<dbReference type="GO" id="GO:0043565">
    <property type="term" value="F:sequence-specific DNA binding"/>
    <property type="evidence" value="ECO:0007669"/>
    <property type="project" value="TreeGrafter"/>
</dbReference>
<organism evidence="6 7">
    <name type="scientific">Simplicispira suum</name>
    <dbReference type="NCBI Taxonomy" id="2109915"/>
    <lineage>
        <taxon>Bacteria</taxon>
        <taxon>Pseudomonadati</taxon>
        <taxon>Pseudomonadota</taxon>
        <taxon>Betaproteobacteria</taxon>
        <taxon>Burkholderiales</taxon>
        <taxon>Comamonadaceae</taxon>
        <taxon>Simplicispira</taxon>
    </lineage>
</organism>
<dbReference type="AlphaFoldDB" id="A0A2S0N2X8"/>
<keyword evidence="4" id="KW-0804">Transcription</keyword>
<dbReference type="PANTHER" id="PTHR30537">
    <property type="entry name" value="HTH-TYPE TRANSCRIPTIONAL REGULATOR"/>
    <property type="match status" value="1"/>
</dbReference>
<feature type="domain" description="HTH lysR-type" evidence="5">
    <location>
        <begin position="1"/>
        <end position="59"/>
    </location>
</feature>
<dbReference type="InterPro" id="IPR036390">
    <property type="entry name" value="WH_DNA-bd_sf"/>
</dbReference>
<dbReference type="KEGG" id="simp:C6571_15365"/>
<keyword evidence="3" id="KW-0238">DNA-binding</keyword>
<dbReference type="InterPro" id="IPR000847">
    <property type="entry name" value="LysR_HTH_N"/>
</dbReference>
<name>A0A2S0N2X8_9BURK</name>
<keyword evidence="7" id="KW-1185">Reference proteome</keyword>
<accession>A0A2S0N2X8</accession>
<dbReference type="PROSITE" id="PS50931">
    <property type="entry name" value="HTH_LYSR"/>
    <property type="match status" value="1"/>
</dbReference>
<dbReference type="InterPro" id="IPR005119">
    <property type="entry name" value="LysR_subst-bd"/>
</dbReference>
<dbReference type="Gene3D" id="1.10.10.10">
    <property type="entry name" value="Winged helix-like DNA-binding domain superfamily/Winged helix DNA-binding domain"/>
    <property type="match status" value="1"/>
</dbReference>
<evidence type="ECO:0000256" key="2">
    <source>
        <dbReference type="ARBA" id="ARBA00023015"/>
    </source>
</evidence>
<dbReference type="SUPFAM" id="SSF53850">
    <property type="entry name" value="Periplasmic binding protein-like II"/>
    <property type="match status" value="1"/>
</dbReference>
<dbReference type="SUPFAM" id="SSF46785">
    <property type="entry name" value="Winged helix' DNA-binding domain"/>
    <property type="match status" value="1"/>
</dbReference>
<dbReference type="Proteomes" id="UP000239326">
    <property type="component" value="Chromosome"/>
</dbReference>
<proteinExistence type="inferred from homology"/>
<dbReference type="OrthoDB" id="8705920at2"/>
<evidence type="ECO:0000256" key="1">
    <source>
        <dbReference type="ARBA" id="ARBA00009437"/>
    </source>
</evidence>
<dbReference type="EMBL" id="CP027669">
    <property type="protein sequence ID" value="AVO42485.1"/>
    <property type="molecule type" value="Genomic_DNA"/>
</dbReference>
<reference evidence="6 7" key="1">
    <citation type="submission" date="2018-03" db="EMBL/GenBank/DDBJ databases">
        <title>Genome sequencing of Simplicispira sp.</title>
        <authorList>
            <person name="Kim S.-J."/>
            <person name="Heo J."/>
            <person name="Kwon S.-W."/>
        </authorList>
    </citation>
    <scope>NUCLEOTIDE SEQUENCE [LARGE SCALE GENOMIC DNA]</scope>
    <source>
        <strain evidence="6 7">SC1-8</strain>
    </source>
</reference>
<dbReference type="RefSeq" id="WP_106447461.1">
    <property type="nucleotide sequence ID" value="NZ_CP027669.1"/>
</dbReference>
<comment type="similarity">
    <text evidence="1">Belongs to the LysR transcriptional regulatory family.</text>
</comment>
<dbReference type="Pfam" id="PF03466">
    <property type="entry name" value="LysR_substrate"/>
    <property type="match status" value="1"/>
</dbReference>
<evidence type="ECO:0000259" key="5">
    <source>
        <dbReference type="PROSITE" id="PS50931"/>
    </source>
</evidence>
<evidence type="ECO:0000256" key="4">
    <source>
        <dbReference type="ARBA" id="ARBA00023163"/>
    </source>
</evidence>
<evidence type="ECO:0000256" key="3">
    <source>
        <dbReference type="ARBA" id="ARBA00023125"/>
    </source>
</evidence>
<dbReference type="PANTHER" id="PTHR30537:SF5">
    <property type="entry name" value="HTH-TYPE TRANSCRIPTIONAL ACTIVATOR TTDR-RELATED"/>
    <property type="match status" value="1"/>
</dbReference>
<dbReference type="CDD" id="cd08422">
    <property type="entry name" value="PBP2_CrgA_like"/>
    <property type="match status" value="1"/>
</dbReference>